<keyword evidence="3 6" id="KW-0732">Signal</keyword>
<dbReference type="InterPro" id="IPR017850">
    <property type="entry name" value="Alkaline_phosphatase_core_sf"/>
</dbReference>
<protein>
    <submittedName>
        <fullName evidence="7">Alkaline phosphatase family protein</fullName>
    </submittedName>
</protein>
<proteinExistence type="predicted"/>
<reference evidence="7" key="1">
    <citation type="submission" date="2020-08" db="EMBL/GenBank/DDBJ databases">
        <authorList>
            <person name="Cejkova D."/>
            <person name="Kubasova T."/>
            <person name="Jahodarova E."/>
            <person name="Rychlik I."/>
        </authorList>
    </citation>
    <scope>NUCLEOTIDE SEQUENCE</scope>
    <source>
        <strain evidence="7">An824</strain>
    </source>
</reference>
<dbReference type="Proteomes" id="UP000706891">
    <property type="component" value="Unassembled WGS sequence"/>
</dbReference>
<dbReference type="Pfam" id="PF01663">
    <property type="entry name" value="Phosphodiest"/>
    <property type="match status" value="1"/>
</dbReference>
<evidence type="ECO:0000313" key="8">
    <source>
        <dbReference type="Proteomes" id="UP000706891"/>
    </source>
</evidence>
<dbReference type="EMBL" id="JACJJG010000172">
    <property type="protein sequence ID" value="MBM6674969.1"/>
    <property type="molecule type" value="Genomic_DNA"/>
</dbReference>
<dbReference type="InterPro" id="IPR026263">
    <property type="entry name" value="Alkaline_phosphatase_prok"/>
</dbReference>
<feature type="active site" description="Phosphothreonine intermediate" evidence="4">
    <location>
        <position position="77"/>
    </location>
</feature>
<evidence type="ECO:0000256" key="1">
    <source>
        <dbReference type="ARBA" id="ARBA00022553"/>
    </source>
</evidence>
<dbReference type="Gene3D" id="3.40.720.10">
    <property type="entry name" value="Alkaline Phosphatase, subunit A"/>
    <property type="match status" value="2"/>
</dbReference>
<gene>
    <name evidence="7" type="ORF">H6A34_13990</name>
</gene>
<feature type="binding site" evidence="5">
    <location>
        <begin position="157"/>
        <end position="159"/>
    </location>
    <ligand>
        <name>substrate</name>
    </ligand>
</feature>
<keyword evidence="1 4" id="KW-0597">Phosphoprotein</keyword>
<evidence type="ECO:0000256" key="6">
    <source>
        <dbReference type="SAM" id="SignalP"/>
    </source>
</evidence>
<evidence type="ECO:0000256" key="3">
    <source>
        <dbReference type="ARBA" id="ARBA00022729"/>
    </source>
</evidence>
<accession>A0A938WVL1</accession>
<dbReference type="PANTHER" id="PTHR10151:SF120">
    <property type="entry name" value="BIS(5'-ADENOSYL)-TRIPHOSPHATASE"/>
    <property type="match status" value="1"/>
</dbReference>
<feature type="signal peptide" evidence="6">
    <location>
        <begin position="1"/>
        <end position="21"/>
    </location>
</feature>
<evidence type="ECO:0000256" key="5">
    <source>
        <dbReference type="PIRSR" id="PIRSR031924-51"/>
    </source>
</evidence>
<comment type="caution">
    <text evidence="7">The sequence shown here is derived from an EMBL/GenBank/DDBJ whole genome shotgun (WGS) entry which is preliminary data.</text>
</comment>
<dbReference type="CDD" id="cd16016">
    <property type="entry name" value="AP-SPAP"/>
    <property type="match status" value="1"/>
</dbReference>
<dbReference type="PIRSF" id="PIRSF031924">
    <property type="entry name" value="Pi-irrepressible_AP"/>
    <property type="match status" value="1"/>
</dbReference>
<dbReference type="AlphaFoldDB" id="A0A938WVL1"/>
<dbReference type="InterPro" id="IPR002591">
    <property type="entry name" value="Phosphodiest/P_Trfase"/>
</dbReference>
<dbReference type="GO" id="GO:0046872">
    <property type="term" value="F:metal ion binding"/>
    <property type="evidence" value="ECO:0007669"/>
    <property type="project" value="UniProtKB-KW"/>
</dbReference>
<dbReference type="Gene3D" id="3.30.1360.150">
    <property type="match status" value="1"/>
</dbReference>
<dbReference type="SUPFAM" id="SSF53649">
    <property type="entry name" value="Alkaline phosphatase-like"/>
    <property type="match status" value="1"/>
</dbReference>
<evidence type="ECO:0000256" key="2">
    <source>
        <dbReference type="ARBA" id="ARBA00022723"/>
    </source>
</evidence>
<feature type="chain" id="PRO_5037164651" evidence="6">
    <location>
        <begin position="22"/>
        <end position="494"/>
    </location>
</feature>
<keyword evidence="2" id="KW-0479">Metal-binding</keyword>
<keyword evidence="8" id="KW-1185">Reference proteome</keyword>
<feature type="binding site" evidence="5">
    <location>
        <position position="98"/>
    </location>
    <ligand>
        <name>substrate</name>
    </ligand>
</feature>
<evidence type="ECO:0000256" key="4">
    <source>
        <dbReference type="PIRSR" id="PIRSR031924-50"/>
    </source>
</evidence>
<sequence>MKKAVLMAVVLTCLGCAKSVAEGLDRPKLVVGIVVDQMRWDYLYRYYDLYGEGGFKRMMNEGYNCENTMINYVPTVTAVGHTSIFTGSVPAIHGIAGNDFMIDGKMAYCCSDPTVKGVGTDSEAGMMSPRNMLTTTIGDELKIATDFKAKVVGVSIKDRAAILPAGHSADGAYWIDNATGRFITSTYYMEKLPEWVVAFNNKYGGKDERQVSYSTYGNLITEEMAKAAVEGEALGADEVTDMLTVSFSCTDKVGHEVATHSPEIREIFVDLDKRLADLFTYLDQKVGKGQYLAFLSADHGAANNILMLREHGIPADGFVASKKAKQLDDYLKGKFGVEQSLVNCISNYKVFLDHGAIKALSLDLDDVKEEAIEWLKGDKQYAYVVDLEHASEASIPSLIKERIINGYHRLRSGDIQMILNPANYEVSSEVIDKGTTHGVWNPYDSHIPFLLMGWHVQPGRTDAPTTINDIAATVCSLIHVQMPNGCIGNAVTIN</sequence>
<organism evidence="7 8">
    <name type="scientific">Marseilla massiliensis</name>
    <dbReference type="NCBI Taxonomy" id="1841864"/>
    <lineage>
        <taxon>Bacteria</taxon>
        <taxon>Pseudomonadati</taxon>
        <taxon>Bacteroidota</taxon>
        <taxon>Bacteroidia</taxon>
        <taxon>Bacteroidales</taxon>
        <taxon>Prevotellaceae</taxon>
        <taxon>Marseilla</taxon>
    </lineage>
</organism>
<dbReference type="PANTHER" id="PTHR10151">
    <property type="entry name" value="ECTONUCLEOTIDE PYROPHOSPHATASE/PHOSPHODIESTERASE"/>
    <property type="match status" value="1"/>
</dbReference>
<evidence type="ECO:0000313" key="7">
    <source>
        <dbReference type="EMBL" id="MBM6674969.1"/>
    </source>
</evidence>
<reference evidence="7" key="2">
    <citation type="journal article" date="2021" name="Sci. Rep.">
        <title>The distribution of antibiotic resistance genes in chicken gut microbiota commensals.</title>
        <authorList>
            <person name="Juricova H."/>
            <person name="Matiasovicova J."/>
            <person name="Kubasova T."/>
            <person name="Cejkova D."/>
            <person name="Rychlik I."/>
        </authorList>
    </citation>
    <scope>NUCLEOTIDE SEQUENCE</scope>
    <source>
        <strain evidence="7">An824</strain>
    </source>
</reference>
<name>A0A938WVL1_9BACT</name>
<dbReference type="GO" id="GO:0004035">
    <property type="term" value="F:alkaline phosphatase activity"/>
    <property type="evidence" value="ECO:0007669"/>
    <property type="project" value="InterPro"/>
</dbReference>